<dbReference type="InterPro" id="IPR050496">
    <property type="entry name" value="SNF2_RAD54_helicase_repair"/>
</dbReference>
<dbReference type="Gene3D" id="3.40.50.10810">
    <property type="entry name" value="Tandem AAA-ATPase domain"/>
    <property type="match status" value="1"/>
</dbReference>
<evidence type="ECO:0000256" key="2">
    <source>
        <dbReference type="SAM" id="MobiDB-lite"/>
    </source>
</evidence>
<feature type="compositionally biased region" description="Basic and acidic residues" evidence="2">
    <location>
        <begin position="986"/>
        <end position="1011"/>
    </location>
</feature>
<feature type="domain" description="Helicase C-terminal" evidence="4">
    <location>
        <begin position="780"/>
        <end position="937"/>
    </location>
</feature>
<dbReference type="PANTHER" id="PTHR45629:SF7">
    <property type="entry name" value="DNA EXCISION REPAIR PROTEIN ERCC-6-RELATED"/>
    <property type="match status" value="1"/>
</dbReference>
<dbReference type="InterPro" id="IPR038718">
    <property type="entry name" value="SNF2-like_sf"/>
</dbReference>
<dbReference type="Gene3D" id="1.20.120.850">
    <property type="entry name" value="SWI2/SNF2 ATPases, N-terminal domain"/>
    <property type="match status" value="1"/>
</dbReference>
<proteinExistence type="predicted"/>
<dbReference type="SUPFAM" id="SSF52540">
    <property type="entry name" value="P-loop containing nucleoside triphosphate hydrolases"/>
    <property type="match status" value="2"/>
</dbReference>
<dbReference type="GO" id="GO:0007131">
    <property type="term" value="P:reciprocal meiotic recombination"/>
    <property type="evidence" value="ECO:0007669"/>
    <property type="project" value="TreeGrafter"/>
</dbReference>
<feature type="compositionally biased region" description="Basic and acidic residues" evidence="2">
    <location>
        <begin position="162"/>
        <end position="174"/>
    </location>
</feature>
<gene>
    <name evidence="5" type="ORF">FNF31_06781</name>
</gene>
<reference evidence="5 6" key="1">
    <citation type="submission" date="2019-07" db="EMBL/GenBank/DDBJ databases">
        <title>Genomes of Cafeteria roenbergensis.</title>
        <authorList>
            <person name="Fischer M.G."/>
            <person name="Hackl T."/>
            <person name="Roman M."/>
        </authorList>
    </citation>
    <scope>NUCLEOTIDE SEQUENCE [LARGE SCALE GENOMIC DNA]</scope>
    <source>
        <strain evidence="5 6">Cflag</strain>
    </source>
</reference>
<evidence type="ECO:0000259" key="3">
    <source>
        <dbReference type="PROSITE" id="PS51192"/>
    </source>
</evidence>
<feature type="region of interest" description="Disordered" evidence="2">
    <location>
        <begin position="606"/>
        <end position="707"/>
    </location>
</feature>
<dbReference type="GO" id="GO:0005634">
    <property type="term" value="C:nucleus"/>
    <property type="evidence" value="ECO:0007669"/>
    <property type="project" value="TreeGrafter"/>
</dbReference>
<feature type="compositionally biased region" description="Acidic residues" evidence="2">
    <location>
        <begin position="645"/>
        <end position="657"/>
    </location>
</feature>
<dbReference type="SMART" id="SM00490">
    <property type="entry name" value="HELICc"/>
    <property type="match status" value="1"/>
</dbReference>
<dbReference type="PANTHER" id="PTHR45629">
    <property type="entry name" value="SNF2/RAD54 FAMILY MEMBER"/>
    <property type="match status" value="1"/>
</dbReference>
<dbReference type="GO" id="GO:0016787">
    <property type="term" value="F:hydrolase activity"/>
    <property type="evidence" value="ECO:0007669"/>
    <property type="project" value="UniProtKB-KW"/>
</dbReference>
<feature type="domain" description="Helicase ATP-binding" evidence="3">
    <location>
        <begin position="248"/>
        <end position="441"/>
    </location>
</feature>
<evidence type="ECO:0000256" key="1">
    <source>
        <dbReference type="ARBA" id="ARBA00022801"/>
    </source>
</evidence>
<feature type="compositionally biased region" description="Polar residues" evidence="2">
    <location>
        <begin position="627"/>
        <end position="641"/>
    </location>
</feature>
<feature type="region of interest" description="Disordered" evidence="2">
    <location>
        <begin position="156"/>
        <end position="192"/>
    </location>
</feature>
<accession>A0A5A8CH06</accession>
<dbReference type="EMBL" id="VLTM01000112">
    <property type="protein sequence ID" value="KAA0151764.1"/>
    <property type="molecule type" value="Genomic_DNA"/>
</dbReference>
<dbReference type="Pfam" id="PF00271">
    <property type="entry name" value="Helicase_C"/>
    <property type="match status" value="1"/>
</dbReference>
<feature type="region of interest" description="Disordered" evidence="2">
    <location>
        <begin position="953"/>
        <end position="1044"/>
    </location>
</feature>
<name>A0A5A8CH06_CAFRO</name>
<dbReference type="InterPro" id="IPR001650">
    <property type="entry name" value="Helicase_C-like"/>
</dbReference>
<organism evidence="5 6">
    <name type="scientific">Cafeteria roenbergensis</name>
    <name type="common">Marine flagellate</name>
    <dbReference type="NCBI Taxonomy" id="33653"/>
    <lineage>
        <taxon>Eukaryota</taxon>
        <taxon>Sar</taxon>
        <taxon>Stramenopiles</taxon>
        <taxon>Bigyra</taxon>
        <taxon>Opalozoa</taxon>
        <taxon>Bicosoecida</taxon>
        <taxon>Cafeteriaceae</taxon>
        <taxon>Cafeteria</taxon>
    </lineage>
</organism>
<feature type="compositionally biased region" description="Acidic residues" evidence="2">
    <location>
        <begin position="664"/>
        <end position="675"/>
    </location>
</feature>
<dbReference type="SMART" id="SM00487">
    <property type="entry name" value="DEXDc"/>
    <property type="match status" value="1"/>
</dbReference>
<dbReference type="InterPro" id="IPR014001">
    <property type="entry name" value="Helicase_ATP-bd"/>
</dbReference>
<dbReference type="PROSITE" id="PS51192">
    <property type="entry name" value="HELICASE_ATP_BIND_1"/>
    <property type="match status" value="1"/>
</dbReference>
<feature type="region of interest" description="Disordered" evidence="2">
    <location>
        <begin position="120"/>
        <end position="139"/>
    </location>
</feature>
<evidence type="ECO:0000313" key="5">
    <source>
        <dbReference type="EMBL" id="KAA0151764.1"/>
    </source>
</evidence>
<dbReference type="PROSITE" id="PS51194">
    <property type="entry name" value="HELICASE_CTER"/>
    <property type="match status" value="1"/>
</dbReference>
<evidence type="ECO:0000313" key="6">
    <source>
        <dbReference type="Proteomes" id="UP000325113"/>
    </source>
</evidence>
<dbReference type="CDD" id="cd18793">
    <property type="entry name" value="SF2_C_SNF"/>
    <property type="match status" value="1"/>
</dbReference>
<dbReference type="InterPro" id="IPR027417">
    <property type="entry name" value="P-loop_NTPase"/>
</dbReference>
<evidence type="ECO:0008006" key="7">
    <source>
        <dbReference type="Google" id="ProtNLM"/>
    </source>
</evidence>
<protein>
    <recommendedName>
        <fullName evidence="7">DNA repair and recombination protein RAD54B</fullName>
    </recommendedName>
</protein>
<dbReference type="CDD" id="cd18004">
    <property type="entry name" value="DEXHc_RAD54"/>
    <property type="match status" value="1"/>
</dbReference>
<dbReference type="GO" id="GO:0005524">
    <property type="term" value="F:ATP binding"/>
    <property type="evidence" value="ECO:0007669"/>
    <property type="project" value="InterPro"/>
</dbReference>
<dbReference type="GO" id="GO:0015616">
    <property type="term" value="F:DNA translocase activity"/>
    <property type="evidence" value="ECO:0007669"/>
    <property type="project" value="TreeGrafter"/>
</dbReference>
<feature type="compositionally biased region" description="Low complexity" evidence="2">
    <location>
        <begin position="679"/>
        <end position="690"/>
    </location>
</feature>
<dbReference type="GO" id="GO:0000724">
    <property type="term" value="P:double-strand break repair via homologous recombination"/>
    <property type="evidence" value="ECO:0007669"/>
    <property type="project" value="TreeGrafter"/>
</dbReference>
<feature type="compositionally biased region" description="Low complexity" evidence="2">
    <location>
        <begin position="175"/>
        <end position="187"/>
    </location>
</feature>
<keyword evidence="1" id="KW-0378">Hydrolase</keyword>
<feature type="compositionally biased region" description="Acidic residues" evidence="2">
    <location>
        <begin position="1012"/>
        <end position="1028"/>
    </location>
</feature>
<dbReference type="Gene3D" id="3.40.50.300">
    <property type="entry name" value="P-loop containing nucleotide triphosphate hydrolases"/>
    <property type="match status" value="1"/>
</dbReference>
<dbReference type="InterPro" id="IPR000330">
    <property type="entry name" value="SNF2_N"/>
</dbReference>
<sequence>MYCKYSRKKHKTYDDGILVLVPSRKAILQTMEGKDVATEHTKQTMMKVGGTLSVRSYDLEVVNEIAATEYESGRIFIAAASGSDAGVVGGVRAPATAARSLAASVARVSAKMSKSLARRTAGASLGGGGAPEEAGAVPRSARARFDPLAPGAVVLQWPEGAPRNEEAARQRWERSAGASSAASSAGSGVRGGGACGSGPSRLALQQACGVVGADGRPQVPVVVDPALASALRPHQVAGIRFLWECVAGMRPFSGAGAVLADAMGLGKTLQAITLIYTALKQSLGGAPLATKAVVVCPSSLVANWRREFRKWLGDQKCRPIAVTKGGKEAEQAVKDFCLSSSSVSPVLIVSYEQFRRYAGLINGGAAAAGSGASTKSGAAKRGCDVGLLVCDEGHRLKNSDGNQTIAALAACPCRRRVILTGTPIQNRLDEFYACCSFVNPDVLGPLNVFRRVFQTPIQRGRDKSASPEEQAIGAERSKELSRVSTQFILRRTQRILDRYLPSKTESCVFCRPTALQLRLYRAVLAKTSARYAASARGSAGGAAAAEALTAVGLLRKLCNSPALLWGDAVRAAAAEGHQRAAALIDSATLRATASAVVAAMHRQMGVQGGAGGKPSARRPPAAKRSPSVASTATGMSGSERGSLSGDEDVDFDDDSDDLASLGSGEEDDDDDDDAGGGDTAASSSGASGTTRAPKRGRPSSLHGPRQGTSLLEAYDDAFQANPDPLRSALQELGMLSADGRAVAAASKLPFAESRSGRDALPGALRRAGDAIASGSGKLRLLDELMLSSVQTPRKGQSLEAPDKLVVVSNYTATLDVISGLCTCRGVPFLRLDGSTASERRATLVSAFNRGSHPSRVLLLSSKAGGVGLNLVGANRLVLFDVDWNPATDRQAMARVWRDGQPKRCAIYRFSLAGTLEEKVLQRQLLKEEVSSAIVDGDTGGARSFSADELRRLFDEPTEEPAGSCSTFAMLSERKAKTSASGPCKSSRREPRRTSARRSGEEDSDDTVKCEDGCETDDGEGGDDDEPAAAEEARELDWPPYTGPASLVEDDAVLAEAVAAAGADDVVSYAQCTWFNKGAGGAPLPSAAAAQPGGLNGLVVHAPAQAALDGLESVEAALGPPPTPPLRPIAEGSAGRSSKRACLASATAAAPAADDVFAAIMGGTAPAAL</sequence>
<dbReference type="Proteomes" id="UP000325113">
    <property type="component" value="Unassembled WGS sequence"/>
</dbReference>
<evidence type="ECO:0000259" key="4">
    <source>
        <dbReference type="PROSITE" id="PS51194"/>
    </source>
</evidence>
<dbReference type="Pfam" id="PF00176">
    <property type="entry name" value="SNF2-rel_dom"/>
    <property type="match status" value="1"/>
</dbReference>
<dbReference type="AlphaFoldDB" id="A0A5A8CH06"/>
<comment type="caution">
    <text evidence="5">The sequence shown here is derived from an EMBL/GenBank/DDBJ whole genome shotgun (WGS) entry which is preliminary data.</text>
</comment>
<dbReference type="InterPro" id="IPR049730">
    <property type="entry name" value="SNF2/RAD54-like_C"/>
</dbReference>